<evidence type="ECO:0000313" key="1">
    <source>
        <dbReference type="EMBL" id="MPW24654.1"/>
    </source>
</evidence>
<dbReference type="AlphaFoldDB" id="A0A6A7K5M9"/>
<proteinExistence type="predicted"/>
<dbReference type="RefSeq" id="WP_152801340.1">
    <property type="nucleotide sequence ID" value="NZ_WHNX01000003.1"/>
</dbReference>
<dbReference type="NCBIfam" id="TIGR04088">
    <property type="entry name" value="cognate_SipW"/>
    <property type="match status" value="1"/>
</dbReference>
<dbReference type="InterPro" id="IPR022121">
    <property type="entry name" value="Peptidase_M73_camelysin"/>
</dbReference>
<protein>
    <recommendedName>
        <fullName evidence="3">SipW-cognate class signal peptide</fullName>
    </recommendedName>
</protein>
<evidence type="ECO:0000313" key="2">
    <source>
        <dbReference type="Proteomes" id="UP000440004"/>
    </source>
</evidence>
<accession>A0A6A7K5M9</accession>
<dbReference type="Pfam" id="PF12389">
    <property type="entry name" value="Peptidase_M73"/>
    <property type="match status" value="1"/>
</dbReference>
<name>A0A6A7K5M9_9FIRM</name>
<dbReference type="InterPro" id="IPR023833">
    <property type="entry name" value="Signal_pept_SipW-depend-type"/>
</dbReference>
<keyword evidence="2" id="KW-1185">Reference proteome</keyword>
<reference evidence="1 2" key="1">
    <citation type="submission" date="2019-10" db="EMBL/GenBank/DDBJ databases">
        <title>Alkalibaculum tamaniensis sp.nov., a new alkaliphilic acetogen, isolated on methoxylated aromatics from a mud volcano.</title>
        <authorList>
            <person name="Khomyakova M.A."/>
            <person name="Merkel A.Y."/>
            <person name="Bonch-Osmolovskaya E.A."/>
            <person name="Slobodkin A.I."/>
        </authorList>
    </citation>
    <scope>NUCLEOTIDE SEQUENCE [LARGE SCALE GENOMIC DNA]</scope>
    <source>
        <strain evidence="1 2">M08DMB</strain>
    </source>
</reference>
<organism evidence="1 2">
    <name type="scientific">Alkalibaculum sporogenes</name>
    <dbReference type="NCBI Taxonomy" id="2655001"/>
    <lineage>
        <taxon>Bacteria</taxon>
        <taxon>Bacillati</taxon>
        <taxon>Bacillota</taxon>
        <taxon>Clostridia</taxon>
        <taxon>Eubacteriales</taxon>
        <taxon>Eubacteriaceae</taxon>
        <taxon>Alkalibaculum</taxon>
    </lineage>
</organism>
<sequence>MKKNKLLSTILVVILVSALTIAGTIAYLTDRDEATNTFTVGNVAIELSEPNWDMDNSKIIPGKVIEKDPVVTVLAGSESAYVRVKVTIPAKLKAIMEDLELNNGWSMVTPVTGDDYYFEYGEVLSSGTNTELPPVFDEIKIKGPGVSNETLAALTDNDLKITVVAQAIQSANFANQGDAWVAFEVE</sequence>
<dbReference type="Proteomes" id="UP000440004">
    <property type="component" value="Unassembled WGS sequence"/>
</dbReference>
<dbReference type="EMBL" id="WHNX01000003">
    <property type="protein sequence ID" value="MPW24654.1"/>
    <property type="molecule type" value="Genomic_DNA"/>
</dbReference>
<evidence type="ECO:0008006" key="3">
    <source>
        <dbReference type="Google" id="ProtNLM"/>
    </source>
</evidence>
<gene>
    <name evidence="1" type="ORF">GC105_02450</name>
</gene>
<comment type="caution">
    <text evidence="1">The sequence shown here is derived from an EMBL/GenBank/DDBJ whole genome shotgun (WGS) entry which is preliminary data.</text>
</comment>